<dbReference type="InterPro" id="IPR001226">
    <property type="entry name" value="Flavodoxin_CS"/>
</dbReference>
<accession>A0A511JC42</accession>
<organism evidence="2 3">
    <name type="scientific">Cellulomonas composti</name>
    <dbReference type="NCBI Taxonomy" id="266130"/>
    <lineage>
        <taxon>Bacteria</taxon>
        <taxon>Bacillati</taxon>
        <taxon>Actinomycetota</taxon>
        <taxon>Actinomycetes</taxon>
        <taxon>Micrococcales</taxon>
        <taxon>Cellulomonadaceae</taxon>
        <taxon>Cellulomonas</taxon>
    </lineage>
</organism>
<gene>
    <name evidence="2" type="ORF">CCO02nite_22140</name>
</gene>
<feature type="domain" description="Flavodoxin-like" evidence="1">
    <location>
        <begin position="3"/>
        <end position="167"/>
    </location>
</feature>
<dbReference type="EMBL" id="BJWG01000009">
    <property type="protein sequence ID" value="GEL95556.1"/>
    <property type="molecule type" value="Genomic_DNA"/>
</dbReference>
<dbReference type="PROSITE" id="PS50902">
    <property type="entry name" value="FLAVODOXIN_LIKE"/>
    <property type="match status" value="1"/>
</dbReference>
<dbReference type="RefSeq" id="WP_146843193.1">
    <property type="nucleotide sequence ID" value="NZ_BJWG01000009.1"/>
</dbReference>
<dbReference type="Gene3D" id="3.40.50.360">
    <property type="match status" value="1"/>
</dbReference>
<dbReference type="OrthoDB" id="3253043at2"/>
<dbReference type="GO" id="GO:0010181">
    <property type="term" value="F:FMN binding"/>
    <property type="evidence" value="ECO:0007669"/>
    <property type="project" value="InterPro"/>
</dbReference>
<dbReference type="Proteomes" id="UP000321720">
    <property type="component" value="Unassembled WGS sequence"/>
</dbReference>
<dbReference type="InterPro" id="IPR008254">
    <property type="entry name" value="Flavodoxin/NO_synth"/>
</dbReference>
<evidence type="ECO:0000259" key="1">
    <source>
        <dbReference type="PROSITE" id="PS50902"/>
    </source>
</evidence>
<protein>
    <submittedName>
        <fullName evidence="2">Flavodoxin</fullName>
    </submittedName>
</protein>
<sequence>MGALVVFESMFGCTQSIAEAVGDGLTAAHIPAEVVEVGRAAGHDVAVARADLLVIGAPTHMRGMSTPRTRALARTRSDDLVSTDLGVHEWLDALPGLSGRLVAVFDTRSGARFAGSAGERIERLLRKRNARLVAPVQAFGVISKDDGTAELGPGQLELAKAWGATLAGALASAI</sequence>
<reference evidence="2 3" key="1">
    <citation type="submission" date="2019-07" db="EMBL/GenBank/DDBJ databases">
        <title>Whole genome shotgun sequence of Cellulomonas composti NBRC 100758.</title>
        <authorList>
            <person name="Hosoyama A."/>
            <person name="Uohara A."/>
            <person name="Ohji S."/>
            <person name="Ichikawa N."/>
        </authorList>
    </citation>
    <scope>NUCLEOTIDE SEQUENCE [LARGE SCALE GENOMIC DNA]</scope>
    <source>
        <strain evidence="2 3">NBRC 100758</strain>
    </source>
</reference>
<dbReference type="PROSITE" id="PS00201">
    <property type="entry name" value="FLAVODOXIN"/>
    <property type="match status" value="1"/>
</dbReference>
<dbReference type="AlphaFoldDB" id="A0A511JC42"/>
<dbReference type="SUPFAM" id="SSF52218">
    <property type="entry name" value="Flavoproteins"/>
    <property type="match status" value="1"/>
</dbReference>
<dbReference type="GO" id="GO:0009055">
    <property type="term" value="F:electron transfer activity"/>
    <property type="evidence" value="ECO:0007669"/>
    <property type="project" value="InterPro"/>
</dbReference>
<dbReference type="InterPro" id="IPR029039">
    <property type="entry name" value="Flavoprotein-like_sf"/>
</dbReference>
<evidence type="ECO:0000313" key="3">
    <source>
        <dbReference type="Proteomes" id="UP000321720"/>
    </source>
</evidence>
<comment type="caution">
    <text evidence="2">The sequence shown here is derived from an EMBL/GenBank/DDBJ whole genome shotgun (WGS) entry which is preliminary data.</text>
</comment>
<name>A0A511JC42_9CELL</name>
<dbReference type="Pfam" id="PF00258">
    <property type="entry name" value="Flavodoxin_1"/>
    <property type="match status" value="1"/>
</dbReference>
<keyword evidence="3" id="KW-1185">Reference proteome</keyword>
<proteinExistence type="predicted"/>
<evidence type="ECO:0000313" key="2">
    <source>
        <dbReference type="EMBL" id="GEL95556.1"/>
    </source>
</evidence>